<keyword evidence="2" id="KW-1185">Reference proteome</keyword>
<dbReference type="Proteomes" id="UP000298663">
    <property type="component" value="Unassembled WGS sequence"/>
</dbReference>
<protein>
    <recommendedName>
        <fullName evidence="3">VWFA domain-containing protein</fullName>
    </recommendedName>
</protein>
<evidence type="ECO:0000313" key="1">
    <source>
        <dbReference type="EMBL" id="TKR58238.1"/>
    </source>
</evidence>
<evidence type="ECO:0000313" key="2">
    <source>
        <dbReference type="Proteomes" id="UP000298663"/>
    </source>
</evidence>
<evidence type="ECO:0008006" key="3">
    <source>
        <dbReference type="Google" id="ProtNLM"/>
    </source>
</evidence>
<reference evidence="1 2" key="2">
    <citation type="journal article" date="2019" name="G3 (Bethesda)">
        <title>Hybrid Assembly of the Genome of the Entomopathogenic Nematode Steinernema carpocapsae Identifies the X-Chromosome.</title>
        <authorList>
            <person name="Serra L."/>
            <person name="Macchietto M."/>
            <person name="Macias-Munoz A."/>
            <person name="McGill C.J."/>
            <person name="Rodriguez I.M."/>
            <person name="Rodriguez B."/>
            <person name="Murad R."/>
            <person name="Mortazavi A."/>
        </authorList>
    </citation>
    <scope>NUCLEOTIDE SEQUENCE [LARGE SCALE GENOMIC DNA]</scope>
    <source>
        <strain evidence="1 2">ALL</strain>
    </source>
</reference>
<accession>A0A4U5LQL1</accession>
<dbReference type="PANTHER" id="PTHR47324">
    <property type="entry name" value="PROTEIN IRG-7-RELATED"/>
    <property type="match status" value="1"/>
</dbReference>
<name>A0A4U5LQL1_STECR</name>
<comment type="caution">
    <text evidence="1">The sequence shown here is derived from an EMBL/GenBank/DDBJ whole genome shotgun (WGS) entry which is preliminary data.</text>
</comment>
<dbReference type="PANTHER" id="PTHR47324:SF4">
    <property type="entry name" value="EGF-LIKE DOMAIN-CONTAINING PROTEIN"/>
    <property type="match status" value="1"/>
</dbReference>
<dbReference type="AlphaFoldDB" id="A0A4U5LQL1"/>
<reference evidence="1 2" key="1">
    <citation type="journal article" date="2015" name="Genome Biol.">
        <title>Comparative genomics of Steinernema reveals deeply conserved gene regulatory networks.</title>
        <authorList>
            <person name="Dillman A.R."/>
            <person name="Macchietto M."/>
            <person name="Porter C.F."/>
            <person name="Rogers A."/>
            <person name="Williams B."/>
            <person name="Antoshechkin I."/>
            <person name="Lee M.M."/>
            <person name="Goodwin Z."/>
            <person name="Lu X."/>
            <person name="Lewis E.E."/>
            <person name="Goodrich-Blair H."/>
            <person name="Stock S.P."/>
            <person name="Adams B.J."/>
            <person name="Sternberg P.W."/>
            <person name="Mortazavi A."/>
        </authorList>
    </citation>
    <scope>NUCLEOTIDE SEQUENCE [LARGE SCALE GENOMIC DNA]</scope>
    <source>
        <strain evidence="1 2">ALL</strain>
    </source>
</reference>
<gene>
    <name evidence="1" type="ORF">L596_029712</name>
</gene>
<dbReference type="STRING" id="34508.A0A4U5LQL1"/>
<proteinExistence type="predicted"/>
<dbReference type="EMBL" id="AZBU02000013">
    <property type="protein sequence ID" value="TKR58238.1"/>
    <property type="molecule type" value="Genomic_DNA"/>
</dbReference>
<organism evidence="1 2">
    <name type="scientific">Steinernema carpocapsae</name>
    <name type="common">Entomopathogenic nematode</name>
    <dbReference type="NCBI Taxonomy" id="34508"/>
    <lineage>
        <taxon>Eukaryota</taxon>
        <taxon>Metazoa</taxon>
        <taxon>Ecdysozoa</taxon>
        <taxon>Nematoda</taxon>
        <taxon>Chromadorea</taxon>
        <taxon>Rhabditida</taxon>
        <taxon>Tylenchina</taxon>
        <taxon>Panagrolaimomorpha</taxon>
        <taxon>Strongyloidoidea</taxon>
        <taxon>Steinernematidae</taxon>
        <taxon>Steinernema</taxon>
    </lineage>
</organism>
<sequence>MNDVLAKASGVNMGWFNKYVGVVFYDSTLSQIIMSKDAGTFIKNMAAELQANTKPSTSSKRPIFSALEKVFRPAYITTRSQAFLITGGLPNDLPKFEATLDALSRKHIYVNTIIMGDTNLPGQAPYTDPSFEKLSELTYISGGGVYQMPSYDMLDTFLVTDVGTLFDNYYISSKLVKNCSSATEYIQVNSHSTLLTFDLFAKQAAVTIHDPLGAPHLAVKSAHTKTNALYLIQNKGNDNKTLVPGLWTVTVNNNVENPGACLINVEVRLRRLLSGPHDRQWTPLRRHFPGS</sequence>
<dbReference type="SUPFAM" id="SSF53300">
    <property type="entry name" value="vWA-like"/>
    <property type="match status" value="1"/>
</dbReference>
<dbReference type="InterPro" id="IPR053295">
    <property type="entry name" value="Innate_immunity_reg"/>
</dbReference>
<dbReference type="InterPro" id="IPR036465">
    <property type="entry name" value="vWFA_dom_sf"/>
</dbReference>